<dbReference type="SUPFAM" id="SSF55729">
    <property type="entry name" value="Acyl-CoA N-acyltransferases (Nat)"/>
    <property type="match status" value="1"/>
</dbReference>
<dbReference type="GO" id="GO:0004057">
    <property type="term" value="F:arginyl-tRNA--protein transferase activity"/>
    <property type="evidence" value="ECO:0007669"/>
    <property type="project" value="UniProtKB-EC"/>
</dbReference>
<reference evidence="9 10" key="1">
    <citation type="submission" date="2017-06" db="EMBL/GenBank/DDBJ databases">
        <title>Ant-infecting Ophiocordyceps genomes reveal a high diversity of potential behavioral manipulation genes and a possible major role for enterotoxins.</title>
        <authorList>
            <person name="De Bekker C."/>
            <person name="Evans H.C."/>
            <person name="Brachmann A."/>
            <person name="Hughes D.P."/>
        </authorList>
    </citation>
    <scope>NUCLEOTIDE SEQUENCE [LARGE SCALE GENOMIC DNA]</scope>
    <source>
        <strain evidence="9 10">Map64</strain>
    </source>
</reference>
<proteinExistence type="inferred from homology"/>
<keyword evidence="3 5" id="KW-0833">Ubl conjugation pathway</keyword>
<feature type="region of interest" description="Disordered" evidence="6">
    <location>
        <begin position="335"/>
        <end position="354"/>
    </location>
</feature>
<dbReference type="PANTHER" id="PTHR21367:SF1">
    <property type="entry name" value="ARGINYL-TRNA--PROTEIN TRANSFERASE 1"/>
    <property type="match status" value="1"/>
</dbReference>
<dbReference type="InterPro" id="IPR017137">
    <property type="entry name" value="Arg-tRNA-P_Trfase_1_euk"/>
</dbReference>
<evidence type="ECO:0000256" key="1">
    <source>
        <dbReference type="ARBA" id="ARBA00009991"/>
    </source>
</evidence>
<dbReference type="PIRSF" id="PIRSF037207">
    <property type="entry name" value="ATE1_euk"/>
    <property type="match status" value="1"/>
</dbReference>
<dbReference type="AlphaFoldDB" id="A0A2C5Y248"/>
<dbReference type="EC" id="2.3.2.8" evidence="5"/>
<evidence type="ECO:0000313" key="9">
    <source>
        <dbReference type="EMBL" id="PHH62757.1"/>
    </source>
</evidence>
<feature type="domain" description="N-end rule aminoacyl transferase C-terminal" evidence="8">
    <location>
        <begin position="165"/>
        <end position="301"/>
    </location>
</feature>
<keyword evidence="4 5" id="KW-0012">Acyltransferase</keyword>
<evidence type="ECO:0000313" key="10">
    <source>
        <dbReference type="Proteomes" id="UP000226192"/>
    </source>
</evidence>
<dbReference type="STRING" id="1399860.A0A2C5Y248"/>
<dbReference type="PANTHER" id="PTHR21367">
    <property type="entry name" value="ARGININE-TRNA-PROTEIN TRANSFERASE 1"/>
    <property type="match status" value="1"/>
</dbReference>
<gene>
    <name evidence="9" type="ORF">CDD81_6745</name>
</gene>
<dbReference type="OrthoDB" id="74183at2759"/>
<dbReference type="InterPro" id="IPR007472">
    <property type="entry name" value="N-end_Aminoacyl_Trfase_C"/>
</dbReference>
<evidence type="ECO:0000256" key="4">
    <source>
        <dbReference type="ARBA" id="ARBA00023315"/>
    </source>
</evidence>
<dbReference type="InterPro" id="IPR016181">
    <property type="entry name" value="Acyl_CoA_acyltransferase"/>
</dbReference>
<comment type="catalytic activity">
    <reaction evidence="5">
        <text>an N-terminal L-alpha-aminoacyl-[protein] + L-arginyl-tRNA(Arg) = an N-terminal L-arginyl-L-aminoacyl-[protein] + tRNA(Arg) + H(+)</text>
        <dbReference type="Rhea" id="RHEA:10208"/>
        <dbReference type="Rhea" id="RHEA-COMP:9658"/>
        <dbReference type="Rhea" id="RHEA-COMP:9673"/>
        <dbReference type="Rhea" id="RHEA-COMP:10636"/>
        <dbReference type="Rhea" id="RHEA-COMP:10638"/>
        <dbReference type="ChEBI" id="CHEBI:15378"/>
        <dbReference type="ChEBI" id="CHEBI:78442"/>
        <dbReference type="ChEBI" id="CHEBI:78513"/>
        <dbReference type="ChEBI" id="CHEBI:78597"/>
        <dbReference type="ChEBI" id="CHEBI:83562"/>
        <dbReference type="EC" id="2.3.2.8"/>
    </reaction>
</comment>
<name>A0A2C5Y248_9HYPO</name>
<evidence type="ECO:0000256" key="6">
    <source>
        <dbReference type="SAM" id="MobiDB-lite"/>
    </source>
</evidence>
<dbReference type="GO" id="GO:0005737">
    <property type="term" value="C:cytoplasm"/>
    <property type="evidence" value="ECO:0007669"/>
    <property type="project" value="TreeGrafter"/>
</dbReference>
<keyword evidence="2 5" id="KW-0808">Transferase</keyword>
<comment type="function">
    <text evidence="5">Involved in the post-translational conjugation of arginine to the N-terminal aspartate or glutamate of a protein. This arginylation is required for degradation of the protein via the ubiquitin pathway.</text>
</comment>
<dbReference type="EMBL" id="NJET01000064">
    <property type="protein sequence ID" value="PHH62757.1"/>
    <property type="molecule type" value="Genomic_DNA"/>
</dbReference>
<evidence type="ECO:0000256" key="2">
    <source>
        <dbReference type="ARBA" id="ARBA00022679"/>
    </source>
</evidence>
<evidence type="ECO:0000259" key="8">
    <source>
        <dbReference type="Pfam" id="PF04377"/>
    </source>
</evidence>
<comment type="caution">
    <text evidence="9">The sequence shown here is derived from an EMBL/GenBank/DDBJ whole genome shotgun (WGS) entry which is preliminary data.</text>
</comment>
<protein>
    <recommendedName>
        <fullName evidence="5">Arginyl-tRNA--protein transferase 1</fullName>
        <shortName evidence="5">Arginyltransferase 1</shortName>
        <shortName evidence="5">R-transferase 1</shortName>
        <ecNumber evidence="5">2.3.2.8</ecNumber>
    </recommendedName>
    <alternativeName>
        <fullName evidence="5">Arginine-tRNA--protein transferase 1</fullName>
    </alternativeName>
</protein>
<accession>A0A2C5Y248</accession>
<feature type="domain" description="N-end aminoacyl transferase N-terminal" evidence="7">
    <location>
        <begin position="19"/>
        <end position="93"/>
    </location>
</feature>
<dbReference type="Proteomes" id="UP000226192">
    <property type="component" value="Unassembled WGS sequence"/>
</dbReference>
<dbReference type="InterPro" id="IPR030700">
    <property type="entry name" value="N-end_Aminoacyl_Trfase"/>
</dbReference>
<dbReference type="Pfam" id="PF04377">
    <property type="entry name" value="ATE_C"/>
    <property type="match status" value="1"/>
</dbReference>
<evidence type="ECO:0000256" key="5">
    <source>
        <dbReference type="PIRNR" id="PIRNR037207"/>
    </source>
</evidence>
<dbReference type="InterPro" id="IPR007471">
    <property type="entry name" value="N-end_Aminoacyl_Trfase_N"/>
</dbReference>
<organism evidence="9 10">
    <name type="scientific">Ophiocordyceps australis</name>
    <dbReference type="NCBI Taxonomy" id="1399860"/>
    <lineage>
        <taxon>Eukaryota</taxon>
        <taxon>Fungi</taxon>
        <taxon>Dikarya</taxon>
        <taxon>Ascomycota</taxon>
        <taxon>Pezizomycotina</taxon>
        <taxon>Sordariomycetes</taxon>
        <taxon>Hypocreomycetidae</taxon>
        <taxon>Hypocreales</taxon>
        <taxon>Ophiocordycipitaceae</taxon>
        <taxon>Ophiocordyceps</taxon>
    </lineage>
</organism>
<keyword evidence="10" id="KW-1185">Reference proteome</keyword>
<dbReference type="Pfam" id="PF04376">
    <property type="entry name" value="ATE_N"/>
    <property type="match status" value="1"/>
</dbReference>
<evidence type="ECO:0000256" key="3">
    <source>
        <dbReference type="ARBA" id="ARBA00022786"/>
    </source>
</evidence>
<evidence type="ECO:0000259" key="7">
    <source>
        <dbReference type="Pfam" id="PF04376"/>
    </source>
</evidence>
<sequence length="443" mass="50698">MQHTAEYELLFPMGYGNSSRCGYCGTRDSMRTGFSYYASARSLSPQFYQTLLNRCWRRSGTLLYRPNQRQACCPHYTIRLDVTEFKPTRDQRQTVNRFNKYILGQDYISESARIYPKSKQEAKRRDNEFRLCERIREAQYSSVKTPPEPAHKLVVTLEHDVFTEEKYQVYQNYQQVVHHDAPESRSPQDFERFLCNSPLRRQEMTAPDGRKRRLGSYHQCYRIDGVLVAIGVLDLLPNCVSSVYFLYHEDIYRHAPGKLGALYEIALAMEEGYGCWYPGFYIHNCPKMRYKVEFAPQYVLDPQALTWDLLDEEALSILDRKPFLSLSLEREARAKGPRNDEGLGAEAASDSGQATTAGEANLPLLHSDMPGIPSLEEMQKVDMDRVAVTLSPHGPYFKTADLVSWDKGDITDWPSLKAAVAELVAAIGTDLVDSICLDFQKLG</sequence>
<comment type="similarity">
    <text evidence="1 5">Belongs to the R-transferase family.</text>
</comment>